<proteinExistence type="predicted"/>
<feature type="domain" description="Heterokaryon incompatibility" evidence="1">
    <location>
        <begin position="19"/>
        <end position="107"/>
    </location>
</feature>
<evidence type="ECO:0000313" key="2">
    <source>
        <dbReference type="EMBL" id="TVY70158.1"/>
    </source>
</evidence>
<dbReference type="PANTHER" id="PTHR10622:SF10">
    <property type="entry name" value="HET DOMAIN-CONTAINING PROTEIN"/>
    <property type="match status" value="1"/>
</dbReference>
<accession>A0A559L9X3</accession>
<dbReference type="AlphaFoldDB" id="A0A559L9X3"/>
<organism evidence="2 3">
    <name type="scientific">Fusarium oxysporum f. sp. cubense</name>
    <dbReference type="NCBI Taxonomy" id="61366"/>
    <lineage>
        <taxon>Eukaryota</taxon>
        <taxon>Fungi</taxon>
        <taxon>Dikarya</taxon>
        <taxon>Ascomycota</taxon>
        <taxon>Pezizomycotina</taxon>
        <taxon>Sordariomycetes</taxon>
        <taxon>Hypocreomycetidae</taxon>
        <taxon>Hypocreales</taxon>
        <taxon>Nectriaceae</taxon>
        <taxon>Fusarium</taxon>
        <taxon>Fusarium oxysporum species complex</taxon>
    </lineage>
</organism>
<reference evidence="2 3" key="1">
    <citation type="journal article" date="2019" name="Microbiol. Resour. Announc.">
        <title>High-quality draft genome sequence of Fusarium oxysporum f. sp. cubense strain 160527, a causal agent of Panama disease.</title>
        <authorList>
            <person name="Asai S."/>
            <person name="Ayukawa Y."/>
            <person name="Gan P."/>
            <person name="Masuda S."/>
            <person name="Komatsu K."/>
            <person name="Shirasu K."/>
            <person name="Arie T."/>
        </authorList>
    </citation>
    <scope>NUCLEOTIDE SEQUENCE [LARGE SCALE GENOMIC DNA]</scope>
    <source>
        <strain evidence="2 3">160527</strain>
    </source>
</reference>
<sequence length="578" mass="66235">MEMVSITLNLNSLPQEYPYAILSHTWGEDEVSFQDYHGSKRESMKGFAKVKACCMQARKDSIGWVWIDTCCIDKKDSAELSEAINSMYAWYRESAVCYALLEDVHSGSSRSSEVEFRSARWFTRGWCLQELIAPRRVEFYAGDWSELGTKWSLATTVKEITGIPYDALCHNRPLSDFTAAERMSWASKRETTRIEDMAYCLLGIFDVNMPLIYGEGKKSFIRLQMEILKEKEDYSLFLHKTYLRHPYGHHIQERGNALASSPVEFDQLSFTTLSGESYDYESLRALNSSQLPLLTEMAQGMMARTPPYLTSQGLRIQLLTLRAHQYPALNHNSILVWTEFTYHDQLVCVRFTRSRRDPLTTYMRNDSYGVQLVEIEKLRSFYLKRLQLEAGQIDIHSGTPRTDVNLLRWKAVELALSSTCKSTFNLIQSLPPMEISGKSHDGTSERLYFHDFEPENTPASQNLDSSVLRLHLRLYRDTVGNGPFRDLIVTVLIHPEYPRCLIEPDLLGQELNNSDENQTTSHTQHVYSQASDFAALQLPNWCHVTCLVKVRRRSIIALNSTSKPDLVIVSMNVCGDEG</sequence>
<dbReference type="Pfam" id="PF06985">
    <property type="entry name" value="HET"/>
    <property type="match status" value="1"/>
</dbReference>
<evidence type="ECO:0000259" key="1">
    <source>
        <dbReference type="Pfam" id="PF06985"/>
    </source>
</evidence>
<evidence type="ECO:0000313" key="3">
    <source>
        <dbReference type="Proteomes" id="UP000320707"/>
    </source>
</evidence>
<gene>
    <name evidence="2" type="ORF">Focb16_v000058</name>
</gene>
<dbReference type="EMBL" id="SRMI01000005">
    <property type="protein sequence ID" value="TVY70158.1"/>
    <property type="molecule type" value="Genomic_DNA"/>
</dbReference>
<protein>
    <submittedName>
        <fullName evidence="2">Vegetative incompatibility protein HET-E-1</fullName>
    </submittedName>
</protein>
<dbReference type="InterPro" id="IPR010730">
    <property type="entry name" value="HET"/>
</dbReference>
<dbReference type="PANTHER" id="PTHR10622">
    <property type="entry name" value="HET DOMAIN-CONTAINING PROTEIN"/>
    <property type="match status" value="1"/>
</dbReference>
<name>A0A559L9X3_FUSOC</name>
<comment type="caution">
    <text evidence="2">The sequence shown here is derived from an EMBL/GenBank/DDBJ whole genome shotgun (WGS) entry which is preliminary data.</text>
</comment>
<dbReference type="Proteomes" id="UP000320707">
    <property type="component" value="Unassembled WGS sequence"/>
</dbReference>